<dbReference type="HOGENOM" id="CLU_3218786_0_0_10"/>
<keyword evidence="2" id="KW-1185">Reference proteome</keyword>
<dbReference type="EMBL" id="HG934468">
    <property type="protein sequence ID" value="CDN31104.1"/>
    <property type="molecule type" value="Genomic_DNA"/>
</dbReference>
<gene>
    <name evidence="1" type="ORF">BN938_1006</name>
</gene>
<evidence type="ECO:0000313" key="2">
    <source>
        <dbReference type="Proteomes" id="UP000027616"/>
    </source>
</evidence>
<evidence type="ECO:0000313" key="1">
    <source>
        <dbReference type="EMBL" id="CDN31104.1"/>
    </source>
</evidence>
<organism evidence="1 2">
    <name type="scientific">Mucinivorans hirudinis</name>
    <dbReference type="NCBI Taxonomy" id="1433126"/>
    <lineage>
        <taxon>Bacteria</taxon>
        <taxon>Pseudomonadati</taxon>
        <taxon>Bacteroidota</taxon>
        <taxon>Bacteroidia</taxon>
        <taxon>Bacteroidales</taxon>
        <taxon>Rikenellaceae</taxon>
        <taxon>Mucinivorans</taxon>
    </lineage>
</organism>
<dbReference type="AlphaFoldDB" id="A0A060RCG3"/>
<protein>
    <submittedName>
        <fullName evidence="1">Uncharacterized protein</fullName>
    </submittedName>
</protein>
<sequence>MYRPIIQNKIIRQKFCVHPRSKFYISTTVQDIYFIFSDYDPYLR</sequence>
<dbReference type="Proteomes" id="UP000027616">
    <property type="component" value="Chromosome I"/>
</dbReference>
<name>A0A060RCG3_9BACT</name>
<reference evidence="1 2" key="1">
    <citation type="journal article" date="2015" name="Genome Announc.">
        <title>Complete Genome Sequence of the Novel Leech Symbiont Mucinivorans hirudinis M3T.</title>
        <authorList>
            <person name="Nelson M.C."/>
            <person name="Bomar L."/>
            <person name="Graf J."/>
        </authorList>
    </citation>
    <scope>NUCLEOTIDE SEQUENCE [LARGE SCALE GENOMIC DNA]</scope>
    <source>
        <strain evidence="2">M3</strain>
    </source>
</reference>
<accession>A0A060RCG3</accession>
<dbReference type="KEGG" id="rbc:BN938_1006"/>
<proteinExistence type="predicted"/>